<reference evidence="1" key="1">
    <citation type="submission" date="2021-04" db="EMBL/GenBank/DDBJ databases">
        <title>Oceanospirillales bacteria with DddD are important DMSP degraders in coastal seawater.</title>
        <authorList>
            <person name="Liu J."/>
        </authorList>
    </citation>
    <scope>NUCLEOTIDE SEQUENCE</scope>
    <source>
        <strain evidence="1">GY6</strain>
        <plasmid evidence="1">unnamed</plasmid>
    </source>
</reference>
<geneLocation type="plasmid" evidence="1 2">
    <name>unnamed</name>
</geneLocation>
<dbReference type="Proteomes" id="UP001059950">
    <property type="component" value="Plasmid unnamed"/>
</dbReference>
<evidence type="ECO:0000313" key="1">
    <source>
        <dbReference type="EMBL" id="UTW05542.1"/>
    </source>
</evidence>
<dbReference type="EMBL" id="CP073345">
    <property type="protein sequence ID" value="UTW05542.1"/>
    <property type="molecule type" value="Genomic_DNA"/>
</dbReference>
<accession>A0ABY5H0W6</accession>
<sequence length="306" mass="35847">MIRKLFDYWIHRLVHKGELRLGMSILAKNEADIIEDNIRYHSSVGVDCFVVMDNGSTDGTRDILQKLSHELDLHIIDQPDTRFQQSQWVTEMAIYCKRKLKADLVINNDADEFWEPDNGMSLKSYLSAKDSVVTVRRYNTLLPKEAKHENFDYRNSNIIICNGINSEPKSKKTIESMLLNSPSPKTIINPYGLKKVKTGNHRASHVCRIFNGRTEDKIKIVHLPIRSYKQFKKRFENRSHISQLNFYGLSDETNYLNKEITEEHIKKIYERFILSDNIMEFLNKAEIITIHKNNINKKISVYKNKK</sequence>
<protein>
    <submittedName>
        <fullName evidence="1">Glycosyltransferase family 2 protein</fullName>
    </submittedName>
</protein>
<proteinExistence type="predicted"/>
<evidence type="ECO:0000313" key="2">
    <source>
        <dbReference type="Proteomes" id="UP001059950"/>
    </source>
</evidence>
<keyword evidence="2" id="KW-1185">Reference proteome</keyword>
<keyword evidence="1" id="KW-0614">Plasmid</keyword>
<dbReference type="CDD" id="cd00761">
    <property type="entry name" value="Glyco_tranf_GTA_type"/>
    <property type="match status" value="1"/>
</dbReference>
<dbReference type="Pfam" id="PF13704">
    <property type="entry name" value="Glyco_tranf_2_4"/>
    <property type="match status" value="1"/>
</dbReference>
<name>A0ABY5H0W6_9GAMM</name>
<dbReference type="SUPFAM" id="SSF53448">
    <property type="entry name" value="Nucleotide-diphospho-sugar transferases"/>
    <property type="match status" value="1"/>
</dbReference>
<dbReference type="Gene3D" id="3.90.550.10">
    <property type="entry name" value="Spore Coat Polysaccharide Biosynthesis Protein SpsA, Chain A"/>
    <property type="match status" value="1"/>
</dbReference>
<gene>
    <name evidence="1" type="ORF">KDX31_20710</name>
</gene>
<organism evidence="1 2">
    <name type="scientific">Amphritea atlantica</name>
    <dbReference type="NCBI Taxonomy" id="355243"/>
    <lineage>
        <taxon>Bacteria</taxon>
        <taxon>Pseudomonadati</taxon>
        <taxon>Pseudomonadota</taxon>
        <taxon>Gammaproteobacteria</taxon>
        <taxon>Oceanospirillales</taxon>
        <taxon>Oceanospirillaceae</taxon>
        <taxon>Amphritea</taxon>
    </lineage>
</organism>
<dbReference type="InterPro" id="IPR029044">
    <property type="entry name" value="Nucleotide-diphossugar_trans"/>
</dbReference>